<comment type="caution">
    <text evidence="1">The sequence shown here is derived from an EMBL/GenBank/DDBJ whole genome shotgun (WGS) entry which is preliminary data.</text>
</comment>
<dbReference type="AlphaFoldDB" id="A0A3E5DSB4"/>
<proteinExistence type="predicted"/>
<dbReference type="EMBL" id="QRNB01000058">
    <property type="protein sequence ID" value="RHK09314.1"/>
    <property type="molecule type" value="Genomic_DNA"/>
</dbReference>
<organism evidence="1 2">
    <name type="scientific">Segatella copri</name>
    <dbReference type="NCBI Taxonomy" id="165179"/>
    <lineage>
        <taxon>Bacteria</taxon>
        <taxon>Pseudomonadati</taxon>
        <taxon>Bacteroidota</taxon>
        <taxon>Bacteroidia</taxon>
        <taxon>Bacteroidales</taxon>
        <taxon>Prevotellaceae</taxon>
        <taxon>Segatella</taxon>
    </lineage>
</organism>
<protein>
    <submittedName>
        <fullName evidence="1">Uncharacterized protein</fullName>
    </submittedName>
</protein>
<name>A0A3E5DSB4_9BACT</name>
<sequence>MIEGEPYRESLEDITADRMGLEQNIRSKRFQEMQEIAKNYFKSIQNGEEDKNLLEKLREIEATFSDNPAYLALLQSEYNTKGN</sequence>
<evidence type="ECO:0000313" key="2">
    <source>
        <dbReference type="Proteomes" id="UP000286211"/>
    </source>
</evidence>
<reference evidence="1 2" key="1">
    <citation type="submission" date="2018-08" db="EMBL/GenBank/DDBJ databases">
        <title>A genome reference for cultivated species of the human gut microbiota.</title>
        <authorList>
            <person name="Zou Y."/>
            <person name="Xue W."/>
            <person name="Luo G."/>
        </authorList>
    </citation>
    <scope>NUCLEOTIDE SEQUENCE [LARGE SCALE GENOMIC DNA]</scope>
    <source>
        <strain evidence="1 2">AF46-2NS</strain>
    </source>
</reference>
<gene>
    <name evidence="1" type="ORF">DW079_10680</name>
</gene>
<evidence type="ECO:0000313" key="1">
    <source>
        <dbReference type="EMBL" id="RHK09314.1"/>
    </source>
</evidence>
<dbReference type="Proteomes" id="UP000286211">
    <property type="component" value="Unassembled WGS sequence"/>
</dbReference>
<accession>A0A3E5DSB4</accession>